<feature type="region of interest" description="Disordered" evidence="5">
    <location>
        <begin position="36"/>
        <end position="86"/>
    </location>
</feature>
<keyword evidence="3" id="KW-0808">Transferase</keyword>
<dbReference type="Proteomes" id="UP000012073">
    <property type="component" value="Unassembled WGS sequence"/>
</dbReference>
<proteinExistence type="predicted"/>
<dbReference type="OrthoDB" id="363185at2759"/>
<dbReference type="SUPFAM" id="SSF53271">
    <property type="entry name" value="PRTase-like"/>
    <property type="match status" value="1"/>
</dbReference>
<dbReference type="InterPro" id="IPR002637">
    <property type="entry name" value="RdgB/HAM1"/>
</dbReference>
<dbReference type="Gene3D" id="3.40.50.2020">
    <property type="match status" value="1"/>
</dbReference>
<dbReference type="RefSeq" id="XP_005716788.1">
    <property type="nucleotide sequence ID" value="XM_005716731.1"/>
</dbReference>
<reference evidence="8" key="1">
    <citation type="journal article" date="2013" name="Proc. Natl. Acad. Sci. U.S.A.">
        <title>Genome structure and metabolic features in the red seaweed Chondrus crispus shed light on evolution of the Archaeplastida.</title>
        <authorList>
            <person name="Collen J."/>
            <person name="Porcel B."/>
            <person name="Carre W."/>
            <person name="Ball S.G."/>
            <person name="Chaparro C."/>
            <person name="Tonon T."/>
            <person name="Barbeyron T."/>
            <person name="Michel G."/>
            <person name="Noel B."/>
            <person name="Valentin K."/>
            <person name="Elias M."/>
            <person name="Artiguenave F."/>
            <person name="Arun A."/>
            <person name="Aury J.M."/>
            <person name="Barbosa-Neto J.F."/>
            <person name="Bothwell J.H."/>
            <person name="Bouget F.Y."/>
            <person name="Brillet L."/>
            <person name="Cabello-Hurtado F."/>
            <person name="Capella-Gutierrez S."/>
            <person name="Charrier B."/>
            <person name="Cladiere L."/>
            <person name="Cock J.M."/>
            <person name="Coelho S.M."/>
            <person name="Colleoni C."/>
            <person name="Czjzek M."/>
            <person name="Da Silva C."/>
            <person name="Delage L."/>
            <person name="Denoeud F."/>
            <person name="Deschamps P."/>
            <person name="Dittami S.M."/>
            <person name="Gabaldon T."/>
            <person name="Gachon C.M."/>
            <person name="Groisillier A."/>
            <person name="Herve C."/>
            <person name="Jabbari K."/>
            <person name="Katinka M."/>
            <person name="Kloareg B."/>
            <person name="Kowalczyk N."/>
            <person name="Labadie K."/>
            <person name="Leblanc C."/>
            <person name="Lopez P.J."/>
            <person name="McLachlan D.H."/>
            <person name="Meslet-Cladiere L."/>
            <person name="Moustafa A."/>
            <person name="Nehr Z."/>
            <person name="Nyvall Collen P."/>
            <person name="Panaud O."/>
            <person name="Partensky F."/>
            <person name="Poulain J."/>
            <person name="Rensing S.A."/>
            <person name="Rousvoal S."/>
            <person name="Samson G."/>
            <person name="Symeonidi A."/>
            <person name="Weissenbach J."/>
            <person name="Zambounis A."/>
            <person name="Wincker P."/>
            <person name="Boyen C."/>
        </authorList>
    </citation>
    <scope>NUCLEOTIDE SEQUENCE [LARGE SCALE GENOMIC DNA]</scope>
    <source>
        <strain evidence="8">cv. Stackhouse</strain>
    </source>
</reference>
<accession>R7QFX5</accession>
<protein>
    <recommendedName>
        <fullName evidence="6">Phosphoribosyltransferase domain-containing protein</fullName>
    </recommendedName>
</protein>
<dbReference type="Gene3D" id="3.90.950.10">
    <property type="match status" value="1"/>
</dbReference>
<keyword evidence="2" id="KW-0328">Glycosyltransferase</keyword>
<name>R7QFX5_CHOCR</name>
<feature type="region of interest" description="Disordered" evidence="5">
    <location>
        <begin position="518"/>
        <end position="541"/>
    </location>
</feature>
<gene>
    <name evidence="7" type="ORF">CHC_T00004960001</name>
</gene>
<dbReference type="Pfam" id="PF00156">
    <property type="entry name" value="Pribosyltran"/>
    <property type="match status" value="1"/>
</dbReference>
<dbReference type="GO" id="GO:0016763">
    <property type="term" value="F:pentosyltransferase activity"/>
    <property type="evidence" value="ECO:0007669"/>
    <property type="project" value="InterPro"/>
</dbReference>
<evidence type="ECO:0000256" key="5">
    <source>
        <dbReference type="SAM" id="MobiDB-lite"/>
    </source>
</evidence>
<dbReference type="NCBIfam" id="TIGR01744">
    <property type="entry name" value="XPRTase"/>
    <property type="match status" value="1"/>
</dbReference>
<dbReference type="InterPro" id="IPR000836">
    <property type="entry name" value="PRTase_dom"/>
</dbReference>
<keyword evidence="1" id="KW-0963">Cytoplasm</keyword>
<dbReference type="NCBIfam" id="NF006671">
    <property type="entry name" value="PRK09219.1"/>
    <property type="match status" value="1"/>
</dbReference>
<dbReference type="CDD" id="cd06223">
    <property type="entry name" value="PRTases_typeI"/>
    <property type="match status" value="1"/>
</dbReference>
<dbReference type="GO" id="GO:0006166">
    <property type="term" value="P:purine ribonucleoside salvage"/>
    <property type="evidence" value="ECO:0007669"/>
    <property type="project" value="UniProtKB-KW"/>
</dbReference>
<evidence type="ECO:0000313" key="8">
    <source>
        <dbReference type="Proteomes" id="UP000012073"/>
    </source>
</evidence>
<keyword evidence="8" id="KW-1185">Reference proteome</keyword>
<evidence type="ECO:0000256" key="4">
    <source>
        <dbReference type="ARBA" id="ARBA00022726"/>
    </source>
</evidence>
<evidence type="ECO:0000256" key="2">
    <source>
        <dbReference type="ARBA" id="ARBA00022676"/>
    </source>
</evidence>
<dbReference type="KEGG" id="ccp:CHC_T00004960001"/>
<evidence type="ECO:0000256" key="1">
    <source>
        <dbReference type="ARBA" id="ARBA00022490"/>
    </source>
</evidence>
<sequence length="609" mass="67531">MAFVFNPLSLFSPRPILRHPKCSPCRRPPLILANAAPDTYPIGNNFPPSDQTQDSPSDRFPPPSSSASLTSASITRSQQLPIDEQHQQDSNYCVGDFLYSASLEEHRQQLQAGVIESAMDDPNDDWADAWALSVSPRKAHELRNQYARVAILIESNFADFLPADGCQDAFKNATLDEIAMAKARAVYEVTGLPAIAETSDLAIDAPESGSSINKSMQQGYYTRDVEEQADAMIDRVRPISDENRVTRFKSSVAYYDGEMEIMKNGSVDVAIVFSRQKYATIATTAALDELYKELTRRLGLTFDHFERANNAAEAINQSEKKILVGATLLKERILRDGKMLKEGILKVSSFLNHMVDTDLMEVCGEELAERLRHTMPNKLLTVESTGLIVGLPTARKLGIPLVFARKSRPITISDSYQTTYRSATKGTTNELIVSCEYLESGDRVLIIDDFLAGGSTAEALFKLAKMAHSQVVGVGVLIEKMSDGGRTFLSGYDVPVESLAKILPGGSDGRINFVEEEPWTNPNLPKEDQKEEFDEAEDSSTEFYPDVVAEAKDTEILDVELNEAVNEVKIAQEAFDGGDEDDGVHMIRWEDEEAFDDLEEDLIRDVRKT</sequence>
<keyword evidence="4" id="KW-0660">Purine salvage</keyword>
<dbReference type="OMA" id="HFERANN"/>
<dbReference type="InterPro" id="IPR050118">
    <property type="entry name" value="Pur/Pyrimidine_PRTase"/>
</dbReference>
<feature type="domain" description="Phosphoribosyltransferase" evidence="6">
    <location>
        <begin position="372"/>
        <end position="483"/>
    </location>
</feature>
<dbReference type="EMBL" id="HG001808">
    <property type="protein sequence ID" value="CDF36969.1"/>
    <property type="molecule type" value="Genomic_DNA"/>
</dbReference>
<dbReference type="PANTHER" id="PTHR43864">
    <property type="entry name" value="HYPOXANTHINE/GUANINE PHOSPHORIBOSYLTRANSFERASE"/>
    <property type="match status" value="1"/>
</dbReference>
<dbReference type="PANTHER" id="PTHR43864:SF1">
    <property type="entry name" value="XANTHINE PHOSPHORIBOSYLTRANSFERASE"/>
    <property type="match status" value="1"/>
</dbReference>
<dbReference type="InterPro" id="IPR029001">
    <property type="entry name" value="ITPase-like_fam"/>
</dbReference>
<dbReference type="Pfam" id="PF01725">
    <property type="entry name" value="Ham1p_like"/>
    <property type="match status" value="1"/>
</dbReference>
<dbReference type="STRING" id="2769.R7QFX5"/>
<evidence type="ECO:0000259" key="6">
    <source>
        <dbReference type="Pfam" id="PF00156"/>
    </source>
</evidence>
<organism evidence="7 8">
    <name type="scientific">Chondrus crispus</name>
    <name type="common">Carrageen Irish moss</name>
    <name type="synonym">Polymorpha crispa</name>
    <dbReference type="NCBI Taxonomy" id="2769"/>
    <lineage>
        <taxon>Eukaryota</taxon>
        <taxon>Rhodophyta</taxon>
        <taxon>Florideophyceae</taxon>
        <taxon>Rhodymeniophycidae</taxon>
        <taxon>Gigartinales</taxon>
        <taxon>Gigartinaceae</taxon>
        <taxon>Chondrus</taxon>
    </lineage>
</organism>
<evidence type="ECO:0000256" key="3">
    <source>
        <dbReference type="ARBA" id="ARBA00022679"/>
    </source>
</evidence>
<feature type="compositionally biased region" description="Low complexity" evidence="5">
    <location>
        <begin position="65"/>
        <end position="77"/>
    </location>
</feature>
<feature type="compositionally biased region" description="Acidic residues" evidence="5">
    <location>
        <begin position="530"/>
        <end position="540"/>
    </location>
</feature>
<dbReference type="GO" id="GO:0047429">
    <property type="term" value="F:nucleoside triphosphate diphosphatase activity"/>
    <property type="evidence" value="ECO:0007669"/>
    <property type="project" value="InterPro"/>
</dbReference>
<dbReference type="GO" id="GO:0046110">
    <property type="term" value="P:xanthine metabolic process"/>
    <property type="evidence" value="ECO:0007669"/>
    <property type="project" value="InterPro"/>
</dbReference>
<dbReference type="SUPFAM" id="SSF52972">
    <property type="entry name" value="ITPase-like"/>
    <property type="match status" value="1"/>
</dbReference>
<dbReference type="AlphaFoldDB" id="R7QFX5"/>
<dbReference type="GeneID" id="17324500"/>
<dbReference type="GO" id="GO:0009143">
    <property type="term" value="P:nucleoside triphosphate catabolic process"/>
    <property type="evidence" value="ECO:0007669"/>
    <property type="project" value="InterPro"/>
</dbReference>
<dbReference type="InterPro" id="IPR029057">
    <property type="entry name" value="PRTase-like"/>
</dbReference>
<dbReference type="Gramene" id="CDF36969">
    <property type="protein sequence ID" value="CDF36969"/>
    <property type="gene ID" value="CHC_T00004960001"/>
</dbReference>
<evidence type="ECO:0000313" key="7">
    <source>
        <dbReference type="EMBL" id="CDF36969.1"/>
    </source>
</evidence>
<dbReference type="InterPro" id="IPR010079">
    <property type="entry name" value="Xanthine_PRibTrfase"/>
</dbReference>